<feature type="chain" id="PRO_5009328424" evidence="2">
    <location>
        <begin position="18"/>
        <end position="840"/>
    </location>
</feature>
<feature type="region of interest" description="Disordered" evidence="1">
    <location>
        <begin position="229"/>
        <end position="259"/>
    </location>
</feature>
<feature type="compositionally biased region" description="Low complexity" evidence="1">
    <location>
        <begin position="359"/>
        <end position="373"/>
    </location>
</feature>
<feature type="region of interest" description="Disordered" evidence="1">
    <location>
        <begin position="607"/>
        <end position="747"/>
    </location>
</feature>
<protein>
    <submittedName>
        <fullName evidence="3">Bm9288, isoform b</fullName>
    </submittedName>
</protein>
<sequence length="840" mass="95639">MMIFSSFITLSLSLSLSLSPTFFIKIPKEKERKKNNLKIRNIQMTATNRYNLIMKQMSEQSSRETFRVTQEEGENTSQQQIFSQSPQQLRIHFSYDQNVPSIPELLTREYAISDSSRRIIENMSADELQEMFMPSSASAIQQPYLRMTLRHALQRIQAAQQRYLDRNQFVIQLPMQANQQSTELIQQANAQQQLPQMPSQQLQSMFHVLTPSSTSNSTNAQMFRQFPQSQANSNLTPQQSQQQQQQQQTHMQSASQPFLQQSNSQNNHLITQSSQQINQSLLQSQQISQQQNSTAIQQLLLRLSQQIPTLPSQQSLQQTQPMLVQVLQQSSATSEPFRPEQEQQRQQQQQQEHQHHQQHQQQQQQQQHSLQQIPQQTSILRPVNRIPVQQMQSTEQSLPLPQQSNQSRSSFDTGLSQETRQMMQQMQSNQSSLSSQQTILQLIQQMFPQISLQPILESRRTNFDNNLLFNQRTQQQSNEQQQIIQQSPTQPTVQRPLFAQFIPCASIGVPLGILQVSQSDMQTCQQSSRVINDTFEIPQLSLFDLSPQHFMHVIQQCPYNRSSDQQRSVITTQQSSLQPCQELSPGATVSSNQISTSSVLNDTITTSLTNANESEETFTGESYDDDGDNDDNDGDDDNEDNDGDESDNDEESDNFISGAETSTSSTTAETPIIEHMNGTTLQQRATLPEDPETSTPTRLENPRELQETEADNDSPVDMTGIMRHLGSHHTSGPNNNTSTPINNDHLSSSIFAPVHAPTTSLNNQQSESDNSEISNTTRSSTIRLLLSRFLNLNEINFTSNNSRNDDVTMQSRNDFYQVSIKSINYQLYKLLLLLLLLLIC</sequence>
<feature type="compositionally biased region" description="Polar residues" evidence="1">
    <location>
        <begin position="728"/>
        <end position="747"/>
    </location>
</feature>
<proteinExistence type="predicted"/>
<evidence type="ECO:0000256" key="1">
    <source>
        <dbReference type="SAM" id="MobiDB-lite"/>
    </source>
</evidence>
<dbReference type="AlphaFoldDB" id="A0A1I9G7W5"/>
<dbReference type="OMA" id="IQQCPYN"/>
<feature type="compositionally biased region" description="Acidic residues" evidence="1">
    <location>
        <begin position="613"/>
        <end position="653"/>
    </location>
</feature>
<evidence type="ECO:0000256" key="2">
    <source>
        <dbReference type="SAM" id="SignalP"/>
    </source>
</evidence>
<feature type="region of interest" description="Disordered" evidence="1">
    <location>
        <begin position="389"/>
        <end position="414"/>
    </location>
</feature>
<reference evidence="3" key="1">
    <citation type="journal article" date="2007" name="Science">
        <title>Draft genome of the filarial nematode parasite Brugia malayi.</title>
        <authorList>
            <person name="Ghedin E."/>
            <person name="Wang S."/>
            <person name="Spiro D."/>
            <person name="Caler E."/>
            <person name="Zhao Q."/>
            <person name="Crabtree J."/>
            <person name="Allen J.E."/>
            <person name="Delcher A.L."/>
            <person name="Guiliano D.B."/>
            <person name="Miranda-Saavedra D."/>
            <person name="Angiuoli S.V."/>
            <person name="Creasy T."/>
            <person name="Amedeo P."/>
            <person name="Haas B."/>
            <person name="El-Sayed N.M."/>
            <person name="Wortman J.R."/>
            <person name="Feldblyum T."/>
            <person name="Tallon L."/>
            <person name="Schatz M."/>
            <person name="Shumway M."/>
            <person name="Koo H."/>
            <person name="Salzberg S.L."/>
            <person name="Schobel S."/>
            <person name="Pertea M."/>
            <person name="Pop M."/>
            <person name="White O."/>
            <person name="Barton G.J."/>
            <person name="Carlow C.K."/>
            <person name="Crawford M.J."/>
            <person name="Daub J."/>
            <person name="Dimmic M.W."/>
            <person name="Estes C.F."/>
            <person name="Foster J.M."/>
            <person name="Ganatra M."/>
            <person name="Gregory W.F."/>
            <person name="Johnson N.M."/>
            <person name="Jin J."/>
            <person name="Komuniecki R."/>
            <person name="Korf I."/>
            <person name="Kumar S."/>
            <person name="Laney S."/>
            <person name="Li B.W."/>
            <person name="Li W."/>
            <person name="Lindblom T.H."/>
            <person name="Lustigman S."/>
            <person name="Ma D."/>
            <person name="Maina C.V."/>
            <person name="Martin D.M."/>
            <person name="McCarter J.P."/>
            <person name="McReynolds L."/>
            <person name="Mitreva M."/>
            <person name="Nutman T.B."/>
            <person name="Parkinson J."/>
            <person name="Peregrin-Alvarez J.M."/>
            <person name="Poole C."/>
            <person name="Ren Q."/>
            <person name="Saunders L."/>
            <person name="Sluder A.E."/>
            <person name="Smith K."/>
            <person name="Stanke M."/>
            <person name="Unnasch T.R."/>
            <person name="Ware J."/>
            <person name="Wei A.D."/>
            <person name="Weil G."/>
            <person name="Williams D.J."/>
            <person name="Zhang Y."/>
            <person name="Williams S.A."/>
            <person name="Fraser-Liggett C."/>
            <person name="Slatko B."/>
            <person name="Blaxter M.L."/>
            <person name="Scott A.L."/>
        </authorList>
    </citation>
    <scope>NUCLEOTIDE SEQUENCE</scope>
    <source>
        <strain evidence="3">FR3</strain>
    </source>
</reference>
<feature type="compositionally biased region" description="Low complexity" evidence="1">
    <location>
        <begin position="238"/>
        <end position="256"/>
    </location>
</feature>
<name>A0A1I9G7W5_BRUMA</name>
<feature type="compositionally biased region" description="Low complexity" evidence="1">
    <location>
        <begin position="659"/>
        <end position="670"/>
    </location>
</feature>
<accession>A0A1I9G7W5</accession>
<organism evidence="3">
    <name type="scientific">Brugia malayi</name>
    <name type="common">Filarial nematode worm</name>
    <dbReference type="NCBI Taxonomy" id="6279"/>
    <lineage>
        <taxon>Eukaryota</taxon>
        <taxon>Metazoa</taxon>
        <taxon>Ecdysozoa</taxon>
        <taxon>Nematoda</taxon>
        <taxon>Chromadorea</taxon>
        <taxon>Rhabditida</taxon>
        <taxon>Spirurina</taxon>
        <taxon>Spiruromorpha</taxon>
        <taxon>Filarioidea</taxon>
        <taxon>Onchocercidae</taxon>
        <taxon>Brugia</taxon>
    </lineage>
</organism>
<feature type="compositionally biased region" description="Low complexity" evidence="1">
    <location>
        <begin position="396"/>
        <end position="410"/>
    </location>
</feature>
<evidence type="ECO:0000313" key="3">
    <source>
        <dbReference type="EMBL" id="CDQ05993.1"/>
    </source>
</evidence>
<feature type="signal peptide" evidence="2">
    <location>
        <begin position="1"/>
        <end position="17"/>
    </location>
</feature>
<reference evidence="3" key="2">
    <citation type="submission" date="2012-12" db="EMBL/GenBank/DDBJ databases">
        <authorList>
            <consortium name="WormBase Consortium"/>
            <person name="Ghedin E."/>
            <person name="Paulini M."/>
        </authorList>
    </citation>
    <scope>NUCLEOTIDE SEQUENCE</scope>
    <source>
        <strain evidence="3">FR3</strain>
    </source>
</reference>
<dbReference type="EMBL" id="LN856879">
    <property type="protein sequence ID" value="CDQ05993.1"/>
    <property type="molecule type" value="Genomic_DNA"/>
</dbReference>
<gene>
    <name evidence="3" type="primary">Bm9288</name>
    <name evidence="3" type="ORF">BM_Bm9288</name>
</gene>
<feature type="region of interest" description="Disordered" evidence="1">
    <location>
        <begin position="327"/>
        <end position="373"/>
    </location>
</feature>
<keyword evidence="2" id="KW-0732">Signal</keyword>